<feature type="domain" description="GFO/IDH/MocA-like oxidoreductase" evidence="2">
    <location>
        <begin position="150"/>
        <end position="280"/>
    </location>
</feature>
<dbReference type="Gene3D" id="3.40.50.720">
    <property type="entry name" value="NAD(P)-binding Rossmann-like Domain"/>
    <property type="match status" value="1"/>
</dbReference>
<accession>A0ABX0V1G3</accession>
<gene>
    <name evidence="3" type="ORF">FHS82_001871</name>
</gene>
<dbReference type="Gene3D" id="3.30.360.10">
    <property type="entry name" value="Dihydrodipicolinate Reductase, domain 2"/>
    <property type="match status" value="1"/>
</dbReference>
<dbReference type="RefSeq" id="WP_246225208.1">
    <property type="nucleotide sequence ID" value="NZ_JAASQI010000003.1"/>
</dbReference>
<evidence type="ECO:0000259" key="2">
    <source>
        <dbReference type="Pfam" id="PF22725"/>
    </source>
</evidence>
<proteinExistence type="predicted"/>
<dbReference type="Pfam" id="PF01408">
    <property type="entry name" value="GFO_IDH_MocA"/>
    <property type="match status" value="1"/>
</dbReference>
<protein>
    <submittedName>
        <fullName evidence="3">Dehydrogenase</fullName>
    </submittedName>
</protein>
<dbReference type="PANTHER" id="PTHR43708">
    <property type="entry name" value="CONSERVED EXPRESSED OXIDOREDUCTASE (EUROFUNG)"/>
    <property type="match status" value="1"/>
</dbReference>
<sequence length="389" mass="41499">MTTSAIPARRLRLGMIGGGEGAYIGGIHRYAARLDNHYDLVAGAFDADAARGHRFAARNYIAPDRSYDDVHALVAGEKARPDPVDVVAICTPNHTHFPIAKALLEAGFHIICEKPMTTTLQDAIALHELAQATGLFVGVTYTYSGYPAIHHARSLVAAGEIGAVRVVQVEYPLEWMATGIELQGNAQAAWRTDPKKSGRGGAIGDIGTHAYHLAGFVTGLKVASLFADLATFVEGRALDDNAHVLLRYEGGARGLLWASQVAIGQSNSLRLRVYGEKGSLIWQQEHPNELLLTPLNGSPAVIKRGREDLAPDARARTRTPPGHPEGYIEAFANLYTGYADAIRARNAGSEAAGDRASIPTSADGLKGVAFVDAVVDSHLSGQWLTPAFV</sequence>
<reference evidence="3 4" key="1">
    <citation type="submission" date="2020-03" db="EMBL/GenBank/DDBJ databases">
        <title>Genomic Encyclopedia of Type Strains, Phase IV (KMG-IV): sequencing the most valuable type-strain genomes for metagenomic binning, comparative biology and taxonomic classification.</title>
        <authorList>
            <person name="Goeker M."/>
        </authorList>
    </citation>
    <scope>NUCLEOTIDE SEQUENCE [LARGE SCALE GENOMIC DNA]</scope>
    <source>
        <strain evidence="3 4">DSM 103870</strain>
    </source>
</reference>
<evidence type="ECO:0000313" key="4">
    <source>
        <dbReference type="Proteomes" id="UP001429580"/>
    </source>
</evidence>
<dbReference type="SUPFAM" id="SSF51735">
    <property type="entry name" value="NAD(P)-binding Rossmann-fold domains"/>
    <property type="match status" value="1"/>
</dbReference>
<dbReference type="Proteomes" id="UP001429580">
    <property type="component" value="Unassembled WGS sequence"/>
</dbReference>
<dbReference type="InterPro" id="IPR055170">
    <property type="entry name" value="GFO_IDH_MocA-like_dom"/>
</dbReference>
<dbReference type="Pfam" id="PF22725">
    <property type="entry name" value="GFO_IDH_MocA_C3"/>
    <property type="match status" value="1"/>
</dbReference>
<organism evidence="3 4">
    <name type="scientific">Pseudochelatococcus lubricantis</name>
    <dbReference type="NCBI Taxonomy" id="1538102"/>
    <lineage>
        <taxon>Bacteria</taxon>
        <taxon>Pseudomonadati</taxon>
        <taxon>Pseudomonadota</taxon>
        <taxon>Alphaproteobacteria</taxon>
        <taxon>Hyphomicrobiales</taxon>
        <taxon>Chelatococcaceae</taxon>
        <taxon>Pseudochelatococcus</taxon>
    </lineage>
</organism>
<dbReference type="PANTHER" id="PTHR43708:SF3">
    <property type="entry name" value="OXIDOREDUCTASE"/>
    <property type="match status" value="1"/>
</dbReference>
<dbReference type="InterPro" id="IPR000683">
    <property type="entry name" value="Gfo/Idh/MocA-like_OxRdtase_N"/>
</dbReference>
<comment type="caution">
    <text evidence="3">The sequence shown here is derived from an EMBL/GenBank/DDBJ whole genome shotgun (WGS) entry which is preliminary data.</text>
</comment>
<name>A0ABX0V1G3_9HYPH</name>
<dbReference type="EMBL" id="JAASQI010000003">
    <property type="protein sequence ID" value="NIJ58035.1"/>
    <property type="molecule type" value="Genomic_DNA"/>
</dbReference>
<dbReference type="InterPro" id="IPR051317">
    <property type="entry name" value="Gfo/Idh/MocA_oxidoreduct"/>
</dbReference>
<dbReference type="SUPFAM" id="SSF55347">
    <property type="entry name" value="Glyceraldehyde-3-phosphate dehydrogenase-like, C-terminal domain"/>
    <property type="match status" value="1"/>
</dbReference>
<feature type="domain" description="Gfo/Idh/MocA-like oxidoreductase N-terminal" evidence="1">
    <location>
        <begin position="12"/>
        <end position="141"/>
    </location>
</feature>
<evidence type="ECO:0000313" key="3">
    <source>
        <dbReference type="EMBL" id="NIJ58035.1"/>
    </source>
</evidence>
<keyword evidence="4" id="KW-1185">Reference proteome</keyword>
<evidence type="ECO:0000259" key="1">
    <source>
        <dbReference type="Pfam" id="PF01408"/>
    </source>
</evidence>
<dbReference type="InterPro" id="IPR036291">
    <property type="entry name" value="NAD(P)-bd_dom_sf"/>
</dbReference>